<keyword evidence="3 7" id="KW-0418">Kinase</keyword>
<evidence type="ECO:0000256" key="2">
    <source>
        <dbReference type="ARBA" id="ARBA00022741"/>
    </source>
</evidence>
<evidence type="ECO:0000256" key="3">
    <source>
        <dbReference type="ARBA" id="ARBA00022777"/>
    </source>
</evidence>
<evidence type="ECO:0000256" key="1">
    <source>
        <dbReference type="ARBA" id="ARBA00022679"/>
    </source>
</evidence>
<dbReference type="InterPro" id="IPR007373">
    <property type="entry name" value="Thiamin_PyroPKinase_B1-bd"/>
</dbReference>
<dbReference type="GO" id="GO:0005524">
    <property type="term" value="F:ATP binding"/>
    <property type="evidence" value="ECO:0007669"/>
    <property type="project" value="UniProtKB-KW"/>
</dbReference>
<reference evidence="7 8" key="1">
    <citation type="submission" date="2018-06" db="EMBL/GenBank/DDBJ databases">
        <title>Genomic Encyclopedia of Archaeal and Bacterial Type Strains, Phase II (KMG-II): from individual species to whole genera.</title>
        <authorList>
            <person name="Goeker M."/>
        </authorList>
    </citation>
    <scope>NUCLEOTIDE SEQUENCE [LARGE SCALE GENOMIC DNA]</scope>
    <source>
        <strain evidence="7 8">ATCC BAA-1881</strain>
    </source>
</reference>
<dbReference type="AlphaFoldDB" id="A0A326UDE0"/>
<evidence type="ECO:0000259" key="6">
    <source>
        <dbReference type="SMART" id="SM00983"/>
    </source>
</evidence>
<sequence length="219" mass="23035">MHVVVFAGGTFRPGSACNEALASADLIIAADKGAVTAIQQGYPPDIIVGDFDSLPPSLQAHAPELIRVAAEKDETDTELALMTARTHGATRITLLGGLGGARFEHTVGNILLIADPDFASIDLRLADGPSLCTVVRGPGELHIEGEPGDLFSLFPLTMSAEGVRTQNLYYPLKGETLTFGKPRGISNVLTATQATVTLEAGILLAIHTRQAELQENPEA</sequence>
<dbReference type="GO" id="GO:0009229">
    <property type="term" value="P:thiamine diphosphate biosynthetic process"/>
    <property type="evidence" value="ECO:0007669"/>
    <property type="project" value="InterPro"/>
</dbReference>
<keyword evidence="4" id="KW-0067">ATP-binding</keyword>
<dbReference type="Gene3D" id="3.40.50.10240">
    <property type="entry name" value="Thiamin pyrophosphokinase, catalytic domain"/>
    <property type="match status" value="1"/>
</dbReference>
<dbReference type="EMBL" id="QKUF01000001">
    <property type="protein sequence ID" value="PZW36622.1"/>
    <property type="molecule type" value="Genomic_DNA"/>
</dbReference>
<evidence type="ECO:0000313" key="7">
    <source>
        <dbReference type="EMBL" id="PZW36622.1"/>
    </source>
</evidence>
<dbReference type="SUPFAM" id="SSF63999">
    <property type="entry name" value="Thiamin pyrophosphokinase, catalytic domain"/>
    <property type="match status" value="1"/>
</dbReference>
<dbReference type="InterPro" id="IPR036759">
    <property type="entry name" value="TPK_catalytic_sf"/>
</dbReference>
<comment type="caution">
    <text evidence="7">The sequence shown here is derived from an EMBL/GenBank/DDBJ whole genome shotgun (WGS) entry which is preliminary data.</text>
</comment>
<evidence type="ECO:0000313" key="8">
    <source>
        <dbReference type="Proteomes" id="UP000248806"/>
    </source>
</evidence>
<dbReference type="PANTHER" id="PTHR41299">
    <property type="entry name" value="THIAMINE PYROPHOSPHOKINASE"/>
    <property type="match status" value="1"/>
</dbReference>
<dbReference type="InterPro" id="IPR053149">
    <property type="entry name" value="TPK"/>
</dbReference>
<name>A0A326UDE0_THEHA</name>
<dbReference type="PANTHER" id="PTHR41299:SF1">
    <property type="entry name" value="THIAMINE PYROPHOSPHOKINASE"/>
    <property type="match status" value="1"/>
</dbReference>
<dbReference type="EC" id="2.7.6.2" evidence="5"/>
<keyword evidence="1" id="KW-0808">Transferase</keyword>
<feature type="domain" description="Thiamin pyrophosphokinase thiamin-binding" evidence="6">
    <location>
        <begin position="139"/>
        <end position="204"/>
    </location>
</feature>
<dbReference type="SUPFAM" id="SSF63862">
    <property type="entry name" value="Thiamin pyrophosphokinase, substrate-binding domain"/>
    <property type="match status" value="1"/>
</dbReference>
<dbReference type="NCBIfam" id="TIGR01378">
    <property type="entry name" value="thi_PPkinase"/>
    <property type="match status" value="1"/>
</dbReference>
<accession>A0A326UDE0</accession>
<dbReference type="GO" id="GO:0004788">
    <property type="term" value="F:thiamine diphosphokinase activity"/>
    <property type="evidence" value="ECO:0007669"/>
    <property type="project" value="UniProtKB-UniRule"/>
</dbReference>
<dbReference type="GO" id="GO:0006772">
    <property type="term" value="P:thiamine metabolic process"/>
    <property type="evidence" value="ECO:0007669"/>
    <property type="project" value="UniProtKB-UniRule"/>
</dbReference>
<dbReference type="CDD" id="cd07995">
    <property type="entry name" value="TPK"/>
    <property type="match status" value="1"/>
</dbReference>
<dbReference type="InterPro" id="IPR006282">
    <property type="entry name" value="Thi_PPkinase"/>
</dbReference>
<evidence type="ECO:0000256" key="4">
    <source>
        <dbReference type="ARBA" id="ARBA00022840"/>
    </source>
</evidence>
<proteinExistence type="predicted"/>
<protein>
    <recommendedName>
        <fullName evidence="5">Thiamine diphosphokinase</fullName>
        <ecNumber evidence="5">2.7.6.2</ecNumber>
    </recommendedName>
</protein>
<dbReference type="Pfam" id="PF04265">
    <property type="entry name" value="TPK_B1_binding"/>
    <property type="match status" value="1"/>
</dbReference>
<dbReference type="InterPro" id="IPR007371">
    <property type="entry name" value="TPK_catalytic"/>
</dbReference>
<dbReference type="GO" id="GO:0030975">
    <property type="term" value="F:thiamine binding"/>
    <property type="evidence" value="ECO:0007669"/>
    <property type="project" value="InterPro"/>
</dbReference>
<evidence type="ECO:0000256" key="5">
    <source>
        <dbReference type="NCBIfam" id="TIGR01378"/>
    </source>
</evidence>
<dbReference type="Pfam" id="PF04263">
    <property type="entry name" value="TPK_catalytic"/>
    <property type="match status" value="1"/>
</dbReference>
<organism evidence="7 8">
    <name type="scientific">Thermosporothrix hazakensis</name>
    <dbReference type="NCBI Taxonomy" id="644383"/>
    <lineage>
        <taxon>Bacteria</taxon>
        <taxon>Bacillati</taxon>
        <taxon>Chloroflexota</taxon>
        <taxon>Ktedonobacteria</taxon>
        <taxon>Ktedonobacterales</taxon>
        <taxon>Thermosporotrichaceae</taxon>
        <taxon>Thermosporothrix</taxon>
    </lineage>
</organism>
<dbReference type="Proteomes" id="UP000248806">
    <property type="component" value="Unassembled WGS sequence"/>
</dbReference>
<dbReference type="SMART" id="SM00983">
    <property type="entry name" value="TPK_B1_binding"/>
    <property type="match status" value="1"/>
</dbReference>
<dbReference type="GO" id="GO:0016301">
    <property type="term" value="F:kinase activity"/>
    <property type="evidence" value="ECO:0007669"/>
    <property type="project" value="UniProtKB-KW"/>
</dbReference>
<gene>
    <name evidence="7" type="ORF">EI42_00800</name>
</gene>
<keyword evidence="8" id="KW-1185">Reference proteome</keyword>
<keyword evidence="2" id="KW-0547">Nucleotide-binding</keyword>
<dbReference type="OrthoDB" id="9804377at2"/>
<dbReference type="RefSeq" id="WP_111319022.1">
    <property type="nucleotide sequence ID" value="NZ_BIFX01000001.1"/>
</dbReference>
<dbReference type="InterPro" id="IPR036371">
    <property type="entry name" value="TPK_B1-bd_sf"/>
</dbReference>